<dbReference type="AlphaFoldDB" id="N8X3B7"/>
<dbReference type="HOGENOM" id="CLU_199484_0_0_6"/>
<dbReference type="EMBL" id="APPJ01000004">
    <property type="protein sequence ID" value="ENV18751.1"/>
    <property type="molecule type" value="Genomic_DNA"/>
</dbReference>
<keyword evidence="2" id="KW-1185">Reference proteome</keyword>
<name>N8X3B7_ACIGI</name>
<accession>N8X3B7</accession>
<comment type="caution">
    <text evidence="1">The sequence shown here is derived from an EMBL/GenBank/DDBJ whole genome shotgun (WGS) entry which is preliminary data.</text>
</comment>
<evidence type="ECO:0000313" key="2">
    <source>
        <dbReference type="Proteomes" id="UP000013148"/>
    </source>
</evidence>
<protein>
    <submittedName>
        <fullName evidence="1">Uncharacterized protein</fullName>
    </submittedName>
</protein>
<evidence type="ECO:0000313" key="1">
    <source>
        <dbReference type="EMBL" id="ENV18751.1"/>
    </source>
</evidence>
<dbReference type="Proteomes" id="UP000013148">
    <property type="component" value="Unassembled WGS sequence"/>
</dbReference>
<gene>
    <name evidence="1" type="ORF">F964_00551</name>
</gene>
<reference evidence="1 2" key="1">
    <citation type="submission" date="2013-02" db="EMBL/GenBank/DDBJ databases">
        <title>The Genome Sequence of Acinetobacter guillouiae NIPH 991.</title>
        <authorList>
            <consortium name="The Broad Institute Genome Sequencing Platform"/>
            <consortium name="The Broad Institute Genome Sequencing Center for Infectious Disease"/>
            <person name="Cerqueira G."/>
            <person name="Feldgarden M."/>
            <person name="Courvalin P."/>
            <person name="Perichon B."/>
            <person name="Grillot-Courvalin C."/>
            <person name="Clermont D."/>
            <person name="Rocha E."/>
            <person name="Yoon E.-J."/>
            <person name="Nemec A."/>
            <person name="Walker B."/>
            <person name="Young S.K."/>
            <person name="Zeng Q."/>
            <person name="Gargeya S."/>
            <person name="Fitzgerald M."/>
            <person name="Haas B."/>
            <person name="Abouelleil A."/>
            <person name="Alvarado L."/>
            <person name="Arachchi H.M."/>
            <person name="Berlin A.M."/>
            <person name="Chapman S.B."/>
            <person name="Dewar J."/>
            <person name="Goldberg J."/>
            <person name="Griggs A."/>
            <person name="Gujja S."/>
            <person name="Hansen M."/>
            <person name="Howarth C."/>
            <person name="Imamovic A."/>
            <person name="Larimer J."/>
            <person name="McCowan C."/>
            <person name="Murphy C."/>
            <person name="Neiman D."/>
            <person name="Pearson M."/>
            <person name="Priest M."/>
            <person name="Roberts A."/>
            <person name="Saif S."/>
            <person name="Shea T."/>
            <person name="Sisk P."/>
            <person name="Sykes S."/>
            <person name="Wortman J."/>
            <person name="Nusbaum C."/>
            <person name="Birren B."/>
        </authorList>
    </citation>
    <scope>NUCLEOTIDE SEQUENCE [LARGE SCALE GENOMIC DNA]</scope>
    <source>
        <strain evidence="1 2">NIPH 991</strain>
    </source>
</reference>
<organism evidence="1 2">
    <name type="scientific">Acinetobacter guillouiae NIPH 991</name>
    <dbReference type="NCBI Taxonomy" id="1217656"/>
    <lineage>
        <taxon>Bacteria</taxon>
        <taxon>Pseudomonadati</taxon>
        <taxon>Pseudomonadota</taxon>
        <taxon>Gammaproteobacteria</taxon>
        <taxon>Moraxellales</taxon>
        <taxon>Moraxellaceae</taxon>
        <taxon>Acinetobacter</taxon>
    </lineage>
</organism>
<dbReference type="RefSeq" id="WP_004725001.1">
    <property type="nucleotide sequence ID" value="NZ_KB849455.1"/>
</dbReference>
<proteinExistence type="predicted"/>
<sequence>MKSKQYILVNICGDKFGFSDISNSGNLELYLSGQEYDKSSFEFESASIILIFEANLEDDIKEMIHKSFRKQLVG</sequence>